<gene>
    <name evidence="2" type="ORF">ACFPXP_01685</name>
</gene>
<dbReference type="EMBL" id="JBHSQV010000010">
    <property type="protein sequence ID" value="MFC5985182.1"/>
    <property type="molecule type" value="Genomic_DNA"/>
</dbReference>
<dbReference type="Proteomes" id="UP001596250">
    <property type="component" value="Unassembled WGS sequence"/>
</dbReference>
<keyword evidence="1" id="KW-0812">Transmembrane</keyword>
<accession>A0ABW1IJG2</accession>
<evidence type="ECO:0008006" key="4">
    <source>
        <dbReference type="Google" id="ProtNLM"/>
    </source>
</evidence>
<protein>
    <recommendedName>
        <fullName evidence="4">Type II secretion system protein GspF domain-containing protein</fullName>
    </recommendedName>
</protein>
<keyword evidence="3" id="KW-1185">Reference proteome</keyword>
<feature type="transmembrane region" description="Helical" evidence="1">
    <location>
        <begin position="94"/>
        <end position="115"/>
    </location>
</feature>
<comment type="caution">
    <text evidence="2">The sequence shown here is derived from an EMBL/GenBank/DDBJ whole genome shotgun (WGS) entry which is preliminary data.</text>
</comment>
<feature type="transmembrane region" description="Helical" evidence="1">
    <location>
        <begin position="121"/>
        <end position="141"/>
    </location>
</feature>
<evidence type="ECO:0000313" key="2">
    <source>
        <dbReference type="EMBL" id="MFC5985182.1"/>
    </source>
</evidence>
<keyword evidence="1" id="KW-1133">Transmembrane helix</keyword>
<keyword evidence="1" id="KW-0472">Membrane</keyword>
<sequence>MTYVPLEVLNGLILGVYVIMVFICTYFLIMWVARRRSPYRWYNGWGKEWVFTPWIRHILFIPAPDSPWMEQYRLLLTGAGIPIQVMSYSLMRRMLQLMGIALILLGLAPGGVVWFGTWTKWLGVVFAVVLLGLLMCDRLLLEYLHKRRGRRIAYDLYQVSQHLLYYEGSRLNLHTKLVRCLPFTRVIKNEWYELINEWYYSASDALEQFKHRLGTNEAHSFAETLKAMHLQDIPSFYSLLRERIDDYKEKTELDREEQKEARSYILFVLAGIPILNTFRVFIYPWVQEGQRLFDSLNP</sequence>
<feature type="transmembrane region" description="Helical" evidence="1">
    <location>
        <begin position="12"/>
        <end position="33"/>
    </location>
</feature>
<evidence type="ECO:0000313" key="3">
    <source>
        <dbReference type="Proteomes" id="UP001596250"/>
    </source>
</evidence>
<feature type="transmembrane region" description="Helical" evidence="1">
    <location>
        <begin position="264"/>
        <end position="286"/>
    </location>
</feature>
<dbReference type="RefSeq" id="WP_379891771.1">
    <property type="nucleotide sequence ID" value="NZ_CBCSCT010000003.1"/>
</dbReference>
<organism evidence="2 3">
    <name type="scientific">Marinicrinis lubricantis</name>
    <dbReference type="NCBI Taxonomy" id="2086470"/>
    <lineage>
        <taxon>Bacteria</taxon>
        <taxon>Bacillati</taxon>
        <taxon>Bacillota</taxon>
        <taxon>Bacilli</taxon>
        <taxon>Bacillales</taxon>
        <taxon>Paenibacillaceae</taxon>
    </lineage>
</organism>
<name>A0ABW1IJG2_9BACL</name>
<proteinExistence type="predicted"/>
<reference evidence="3" key="1">
    <citation type="journal article" date="2019" name="Int. J. Syst. Evol. Microbiol.">
        <title>The Global Catalogue of Microorganisms (GCM) 10K type strain sequencing project: providing services to taxonomists for standard genome sequencing and annotation.</title>
        <authorList>
            <consortium name="The Broad Institute Genomics Platform"/>
            <consortium name="The Broad Institute Genome Sequencing Center for Infectious Disease"/>
            <person name="Wu L."/>
            <person name="Ma J."/>
        </authorList>
    </citation>
    <scope>NUCLEOTIDE SEQUENCE [LARGE SCALE GENOMIC DNA]</scope>
    <source>
        <strain evidence="3">CCM 8749</strain>
    </source>
</reference>
<evidence type="ECO:0000256" key="1">
    <source>
        <dbReference type="SAM" id="Phobius"/>
    </source>
</evidence>